<feature type="chain" id="PRO_5020340015" evidence="2">
    <location>
        <begin position="33"/>
        <end position="83"/>
    </location>
</feature>
<dbReference type="AlphaFoldDB" id="A0A4P9W8E9"/>
<gene>
    <name evidence="3" type="ORF">BDK51DRAFT_42214</name>
</gene>
<evidence type="ECO:0000313" key="4">
    <source>
        <dbReference type="Proteomes" id="UP000269721"/>
    </source>
</evidence>
<sequence length="83" mass="9056">MNMARINSIPSVILGFLLAFMVLLLTAQPVDAQGSWSVRPTTPAPHDKQNPSAGDVGNYDQFGLQCDNSCTAWQMVKLDFVIC</sequence>
<organism evidence="3 4">
    <name type="scientific">Blyttiomyces helicus</name>
    <dbReference type="NCBI Taxonomy" id="388810"/>
    <lineage>
        <taxon>Eukaryota</taxon>
        <taxon>Fungi</taxon>
        <taxon>Fungi incertae sedis</taxon>
        <taxon>Chytridiomycota</taxon>
        <taxon>Chytridiomycota incertae sedis</taxon>
        <taxon>Chytridiomycetes</taxon>
        <taxon>Chytridiomycetes incertae sedis</taxon>
        <taxon>Blyttiomyces</taxon>
    </lineage>
</organism>
<evidence type="ECO:0000313" key="3">
    <source>
        <dbReference type="EMBL" id="RKO88372.1"/>
    </source>
</evidence>
<name>A0A4P9W8E9_9FUNG</name>
<keyword evidence="2" id="KW-0732">Signal</keyword>
<feature type="signal peptide" evidence="2">
    <location>
        <begin position="1"/>
        <end position="32"/>
    </location>
</feature>
<proteinExistence type="predicted"/>
<dbReference type="Proteomes" id="UP000269721">
    <property type="component" value="Unassembled WGS sequence"/>
</dbReference>
<evidence type="ECO:0000256" key="1">
    <source>
        <dbReference type="SAM" id="MobiDB-lite"/>
    </source>
</evidence>
<keyword evidence="4" id="KW-1185">Reference proteome</keyword>
<feature type="region of interest" description="Disordered" evidence="1">
    <location>
        <begin position="35"/>
        <end position="56"/>
    </location>
</feature>
<accession>A0A4P9W8E9</accession>
<protein>
    <submittedName>
        <fullName evidence="3">Uncharacterized protein</fullName>
    </submittedName>
</protein>
<reference evidence="4" key="1">
    <citation type="journal article" date="2018" name="Nat. Microbiol.">
        <title>Leveraging single-cell genomics to expand the fungal tree of life.</title>
        <authorList>
            <person name="Ahrendt S.R."/>
            <person name="Quandt C.A."/>
            <person name="Ciobanu D."/>
            <person name="Clum A."/>
            <person name="Salamov A."/>
            <person name="Andreopoulos B."/>
            <person name="Cheng J.F."/>
            <person name="Woyke T."/>
            <person name="Pelin A."/>
            <person name="Henrissat B."/>
            <person name="Reynolds N.K."/>
            <person name="Benny G.L."/>
            <person name="Smith M.E."/>
            <person name="James T.Y."/>
            <person name="Grigoriev I.V."/>
        </authorList>
    </citation>
    <scope>NUCLEOTIDE SEQUENCE [LARGE SCALE GENOMIC DNA]</scope>
</reference>
<dbReference type="OrthoDB" id="2177782at2759"/>
<evidence type="ECO:0000256" key="2">
    <source>
        <dbReference type="SAM" id="SignalP"/>
    </source>
</evidence>
<dbReference type="EMBL" id="KZ996760">
    <property type="protein sequence ID" value="RKO88372.1"/>
    <property type="molecule type" value="Genomic_DNA"/>
</dbReference>